<evidence type="ECO:0000313" key="1">
    <source>
        <dbReference type="EMBL" id="VVA92883.1"/>
    </source>
</evidence>
<organism evidence="1 2">
    <name type="scientific">Arabis nemorensis</name>
    <dbReference type="NCBI Taxonomy" id="586526"/>
    <lineage>
        <taxon>Eukaryota</taxon>
        <taxon>Viridiplantae</taxon>
        <taxon>Streptophyta</taxon>
        <taxon>Embryophyta</taxon>
        <taxon>Tracheophyta</taxon>
        <taxon>Spermatophyta</taxon>
        <taxon>Magnoliopsida</taxon>
        <taxon>eudicotyledons</taxon>
        <taxon>Gunneridae</taxon>
        <taxon>Pentapetalae</taxon>
        <taxon>rosids</taxon>
        <taxon>malvids</taxon>
        <taxon>Brassicales</taxon>
        <taxon>Brassicaceae</taxon>
        <taxon>Arabideae</taxon>
        <taxon>Arabis</taxon>
    </lineage>
</organism>
<dbReference type="EMBL" id="CABITT030000001">
    <property type="protein sequence ID" value="VVA92883.1"/>
    <property type="molecule type" value="Genomic_DNA"/>
</dbReference>
<dbReference type="PANTHER" id="PTHR46649">
    <property type="match status" value="1"/>
</dbReference>
<dbReference type="Proteomes" id="UP000489600">
    <property type="component" value="Unassembled WGS sequence"/>
</dbReference>
<reference evidence="1" key="1">
    <citation type="submission" date="2019-07" db="EMBL/GenBank/DDBJ databases">
        <authorList>
            <person name="Dittberner H."/>
        </authorList>
    </citation>
    <scope>NUCLEOTIDE SEQUENCE [LARGE SCALE GENOMIC DNA]</scope>
</reference>
<accession>A0A565AV13</accession>
<dbReference type="Gene3D" id="3.40.50.1000">
    <property type="entry name" value="HAD superfamily/HAD-like"/>
    <property type="match status" value="1"/>
</dbReference>
<sequence>MMQDLSSNAWKPCDPEAEKVFKSIKEESVKFAIVSNFDTRLRPLLRALRSEKPNSIIFLEACKFLGVNLEDAVRVEDDHGEQDMQVVTLVSEEVKLLLIWYKRHHVLKFF</sequence>
<proteinExistence type="predicted"/>
<evidence type="ECO:0000313" key="2">
    <source>
        <dbReference type="Proteomes" id="UP000489600"/>
    </source>
</evidence>
<name>A0A565AV13_9BRAS</name>
<dbReference type="OrthoDB" id="1694274at2759"/>
<keyword evidence="2" id="KW-1185">Reference proteome</keyword>
<dbReference type="PANTHER" id="PTHR46649:SF4">
    <property type="entry name" value="HALOACID DEHALOGENASE-LIKE HYDROLASE (HAD) SUPERFAMILY PROTEIN"/>
    <property type="match status" value="1"/>
</dbReference>
<protein>
    <submittedName>
        <fullName evidence="1">Uncharacterized protein</fullName>
    </submittedName>
</protein>
<comment type="caution">
    <text evidence="1">The sequence shown here is derived from an EMBL/GenBank/DDBJ whole genome shotgun (WGS) entry which is preliminary data.</text>
</comment>
<dbReference type="InterPro" id="IPR023214">
    <property type="entry name" value="HAD_sf"/>
</dbReference>
<dbReference type="SUPFAM" id="SSF56784">
    <property type="entry name" value="HAD-like"/>
    <property type="match status" value="1"/>
</dbReference>
<dbReference type="InterPro" id="IPR036412">
    <property type="entry name" value="HAD-like_sf"/>
</dbReference>
<gene>
    <name evidence="1" type="ORF">ANE_LOCUS3328</name>
</gene>
<dbReference type="AlphaFoldDB" id="A0A565AV13"/>